<feature type="transmembrane region" description="Helical" evidence="1">
    <location>
        <begin position="89"/>
        <end position="109"/>
    </location>
</feature>
<keyword evidence="1" id="KW-0472">Membrane</keyword>
<gene>
    <name evidence="2" type="ORF">GCM10011617_20570</name>
</gene>
<feature type="transmembrane region" description="Helical" evidence="1">
    <location>
        <begin position="25"/>
        <end position="44"/>
    </location>
</feature>
<feature type="transmembrane region" description="Helical" evidence="1">
    <location>
        <begin position="115"/>
        <end position="135"/>
    </location>
</feature>
<sequence length="429" mass="46559">MSADTAATPTRPSLLRNHGGGHAPVSYLELFFDLVFVFAITQLSHTLHHHLGWHGLLEGVVMFLAVWWGWIYTTWVTNWANPNRLPVRLILLAVMLCSLLLAVAIPGAFGDKGLLFAGGYVALQLGRSTAMAVLFRREGSARMRNMARIAAWFAASAPLWLVGALADDPNHRIAWWLAALAIEYAGPMLMFPVPGLGKSKGSDWDISGSHMAERCSLFIIIALGEGIVVTGSSVAGAELVDGGLLGALGVAFAGSALMWWLYFDLGAERGAQLISGNADVGRLARNAYTYLHMPIVLAIIICAVGDALLLEHWDEPAGRDLVLVQTGGLVLFIGGLAAFKRFANTIRNFPLSHGVAMILFALLGAAAWFTPIRSVEFAGWGVAILLLTAVWEWVSYHGGWAERMEAIGIPYPKRAYERFEARRAKRDGD</sequence>
<keyword evidence="3" id="KW-1185">Reference proteome</keyword>
<keyword evidence="1" id="KW-0812">Transmembrane</keyword>
<feature type="transmembrane region" description="Helical" evidence="1">
    <location>
        <begin position="351"/>
        <end position="371"/>
    </location>
</feature>
<dbReference type="InterPro" id="IPR010640">
    <property type="entry name" value="Low_temperature_requirement_A"/>
</dbReference>
<dbReference type="Proteomes" id="UP000634139">
    <property type="component" value="Unassembled WGS sequence"/>
</dbReference>
<organism evidence="2 3">
    <name type="scientific">Novosphingobium arvoryzae</name>
    <dbReference type="NCBI Taxonomy" id="1256514"/>
    <lineage>
        <taxon>Bacteria</taxon>
        <taxon>Pseudomonadati</taxon>
        <taxon>Pseudomonadota</taxon>
        <taxon>Alphaproteobacteria</taxon>
        <taxon>Sphingomonadales</taxon>
        <taxon>Sphingomonadaceae</taxon>
        <taxon>Novosphingobium</taxon>
    </lineage>
</organism>
<feature type="transmembrane region" description="Helical" evidence="1">
    <location>
        <begin position="147"/>
        <end position="167"/>
    </location>
</feature>
<feature type="transmembrane region" description="Helical" evidence="1">
    <location>
        <begin position="217"/>
        <end position="237"/>
    </location>
</feature>
<evidence type="ECO:0000256" key="1">
    <source>
        <dbReference type="SAM" id="Phobius"/>
    </source>
</evidence>
<feature type="transmembrane region" description="Helical" evidence="1">
    <location>
        <begin position="56"/>
        <end position="77"/>
    </location>
</feature>
<reference evidence="2" key="1">
    <citation type="journal article" date="2014" name="Int. J. Syst. Evol. Microbiol.">
        <title>Complete genome sequence of Corynebacterium casei LMG S-19264T (=DSM 44701T), isolated from a smear-ripened cheese.</title>
        <authorList>
            <consortium name="US DOE Joint Genome Institute (JGI-PGF)"/>
            <person name="Walter F."/>
            <person name="Albersmeier A."/>
            <person name="Kalinowski J."/>
            <person name="Ruckert C."/>
        </authorList>
    </citation>
    <scope>NUCLEOTIDE SEQUENCE</scope>
    <source>
        <strain evidence="2">KCTC 32422</strain>
    </source>
</reference>
<dbReference type="Pfam" id="PF06772">
    <property type="entry name" value="LtrA"/>
    <property type="match status" value="1"/>
</dbReference>
<name>A0A918RKG4_9SPHN</name>
<dbReference type="AlphaFoldDB" id="A0A918RKG4"/>
<dbReference type="EMBL" id="BMZD01000004">
    <property type="protein sequence ID" value="GGZ99926.1"/>
    <property type="molecule type" value="Genomic_DNA"/>
</dbReference>
<evidence type="ECO:0000313" key="2">
    <source>
        <dbReference type="EMBL" id="GGZ99926.1"/>
    </source>
</evidence>
<dbReference type="PANTHER" id="PTHR36840">
    <property type="entry name" value="BLL5714 PROTEIN"/>
    <property type="match status" value="1"/>
</dbReference>
<feature type="transmembrane region" description="Helical" evidence="1">
    <location>
        <begin position="322"/>
        <end position="339"/>
    </location>
</feature>
<feature type="transmembrane region" description="Helical" evidence="1">
    <location>
        <begin position="173"/>
        <end position="196"/>
    </location>
</feature>
<keyword evidence="1" id="KW-1133">Transmembrane helix</keyword>
<comment type="caution">
    <text evidence="2">The sequence shown here is derived from an EMBL/GenBank/DDBJ whole genome shotgun (WGS) entry which is preliminary data.</text>
</comment>
<protein>
    <submittedName>
        <fullName evidence="2">Membrane protein</fullName>
    </submittedName>
</protein>
<feature type="transmembrane region" description="Helical" evidence="1">
    <location>
        <begin position="290"/>
        <end position="310"/>
    </location>
</feature>
<reference evidence="2" key="2">
    <citation type="submission" date="2020-09" db="EMBL/GenBank/DDBJ databases">
        <authorList>
            <person name="Sun Q."/>
            <person name="Kim S."/>
        </authorList>
    </citation>
    <scope>NUCLEOTIDE SEQUENCE</scope>
    <source>
        <strain evidence="2">KCTC 32422</strain>
    </source>
</reference>
<dbReference type="RefSeq" id="WP_189541143.1">
    <property type="nucleotide sequence ID" value="NZ_BMZD01000004.1"/>
</dbReference>
<dbReference type="PANTHER" id="PTHR36840:SF1">
    <property type="entry name" value="BLL5714 PROTEIN"/>
    <property type="match status" value="1"/>
</dbReference>
<proteinExistence type="predicted"/>
<feature type="transmembrane region" description="Helical" evidence="1">
    <location>
        <begin position="377"/>
        <end position="394"/>
    </location>
</feature>
<evidence type="ECO:0000313" key="3">
    <source>
        <dbReference type="Proteomes" id="UP000634139"/>
    </source>
</evidence>
<feature type="transmembrane region" description="Helical" evidence="1">
    <location>
        <begin position="243"/>
        <end position="263"/>
    </location>
</feature>
<accession>A0A918RKG4</accession>